<dbReference type="Gene3D" id="2.30.30.990">
    <property type="entry name" value="Malonyl-[acyl-carrier protein] O-methyltransferase, zinc-finger motif"/>
    <property type="match status" value="1"/>
</dbReference>
<evidence type="ECO:0000313" key="2">
    <source>
        <dbReference type="Proteomes" id="UP001500483"/>
    </source>
</evidence>
<proteinExistence type="predicted"/>
<dbReference type="InterPro" id="IPR031795">
    <property type="entry name" value="Zf-HC3"/>
</dbReference>
<dbReference type="RefSeq" id="WP_344930683.1">
    <property type="nucleotide sequence ID" value="NZ_BAAAYK010000038.1"/>
</dbReference>
<dbReference type="Proteomes" id="UP001500483">
    <property type="component" value="Unassembled WGS sequence"/>
</dbReference>
<protein>
    <recommendedName>
        <fullName evidence="3">Zinc finger protein</fullName>
    </recommendedName>
</protein>
<dbReference type="EMBL" id="BAAAYK010000038">
    <property type="protein sequence ID" value="GAA3363879.1"/>
    <property type="molecule type" value="Genomic_DNA"/>
</dbReference>
<keyword evidence="2" id="KW-1185">Reference proteome</keyword>
<evidence type="ECO:0000313" key="1">
    <source>
        <dbReference type="EMBL" id="GAA3363879.1"/>
    </source>
</evidence>
<evidence type="ECO:0008006" key="3">
    <source>
        <dbReference type="Google" id="ProtNLM"/>
    </source>
</evidence>
<name>A0ABP6RZ36_9PSEU</name>
<sequence>MPYPFHWFPADGRRHATLDQRPRGGFPATREVTALCGRELTADDSAEGWFWPTCRGCAPETRRIAAAHTAQPPLLFG</sequence>
<accession>A0ABP6RZ36</accession>
<dbReference type="Pfam" id="PF16827">
    <property type="entry name" value="zf-HC3"/>
    <property type="match status" value="1"/>
</dbReference>
<comment type="caution">
    <text evidence="1">The sequence shown here is derived from an EMBL/GenBank/DDBJ whole genome shotgun (WGS) entry which is preliminary data.</text>
</comment>
<reference evidence="2" key="1">
    <citation type="journal article" date="2019" name="Int. J. Syst. Evol. Microbiol.">
        <title>The Global Catalogue of Microorganisms (GCM) 10K type strain sequencing project: providing services to taxonomists for standard genome sequencing and annotation.</title>
        <authorList>
            <consortium name="The Broad Institute Genomics Platform"/>
            <consortium name="The Broad Institute Genome Sequencing Center for Infectious Disease"/>
            <person name="Wu L."/>
            <person name="Ma J."/>
        </authorList>
    </citation>
    <scope>NUCLEOTIDE SEQUENCE [LARGE SCALE GENOMIC DNA]</scope>
    <source>
        <strain evidence="2">JCM 9687</strain>
    </source>
</reference>
<organism evidence="1 2">
    <name type="scientific">Saccharopolyspora gregorii</name>
    <dbReference type="NCBI Taxonomy" id="33914"/>
    <lineage>
        <taxon>Bacteria</taxon>
        <taxon>Bacillati</taxon>
        <taxon>Actinomycetota</taxon>
        <taxon>Actinomycetes</taxon>
        <taxon>Pseudonocardiales</taxon>
        <taxon>Pseudonocardiaceae</taxon>
        <taxon>Saccharopolyspora</taxon>
    </lineage>
</organism>
<gene>
    <name evidence="1" type="ORF">GCM10020366_57530</name>
</gene>